<dbReference type="AlphaFoldDB" id="A0A2P2Q819"/>
<feature type="signal peptide" evidence="1">
    <location>
        <begin position="1"/>
        <end position="21"/>
    </location>
</feature>
<proteinExistence type="predicted"/>
<dbReference type="EMBL" id="GGEC01082603">
    <property type="protein sequence ID" value="MBX63087.1"/>
    <property type="molecule type" value="Transcribed_RNA"/>
</dbReference>
<accession>A0A2P2Q819</accession>
<sequence length="147" mass="16064">MANFAGLQMLLLMGIAQPSQIQVAEQSSAPRYFTGDSISNPVPAKWLTIVTHKLTTPIYYHFPSNSNELVVGTPYTACRLTPVVRVTLPPPVIGPRTLSGKYPVLDPYAIGLAAGKLLIQLEYPPSNISTRVELLYMFFSSKTLAVL</sequence>
<keyword evidence="1" id="KW-0732">Signal</keyword>
<reference evidence="2" key="1">
    <citation type="submission" date="2018-02" db="EMBL/GenBank/DDBJ databases">
        <title>Rhizophora mucronata_Transcriptome.</title>
        <authorList>
            <person name="Meera S.P."/>
            <person name="Sreeshan A."/>
            <person name="Augustine A."/>
        </authorList>
    </citation>
    <scope>NUCLEOTIDE SEQUENCE</scope>
    <source>
        <tissue evidence="2">Leaf</tissue>
    </source>
</reference>
<protein>
    <submittedName>
        <fullName evidence="2">Uncharacterized protein</fullName>
    </submittedName>
</protein>
<organism evidence="2">
    <name type="scientific">Rhizophora mucronata</name>
    <name type="common">Asiatic mangrove</name>
    <dbReference type="NCBI Taxonomy" id="61149"/>
    <lineage>
        <taxon>Eukaryota</taxon>
        <taxon>Viridiplantae</taxon>
        <taxon>Streptophyta</taxon>
        <taxon>Embryophyta</taxon>
        <taxon>Tracheophyta</taxon>
        <taxon>Spermatophyta</taxon>
        <taxon>Magnoliopsida</taxon>
        <taxon>eudicotyledons</taxon>
        <taxon>Gunneridae</taxon>
        <taxon>Pentapetalae</taxon>
        <taxon>rosids</taxon>
        <taxon>fabids</taxon>
        <taxon>Malpighiales</taxon>
        <taxon>Rhizophoraceae</taxon>
        <taxon>Rhizophora</taxon>
    </lineage>
</organism>
<evidence type="ECO:0000313" key="2">
    <source>
        <dbReference type="EMBL" id="MBX63087.1"/>
    </source>
</evidence>
<evidence type="ECO:0000256" key="1">
    <source>
        <dbReference type="SAM" id="SignalP"/>
    </source>
</evidence>
<feature type="chain" id="PRO_5015122169" evidence="1">
    <location>
        <begin position="22"/>
        <end position="147"/>
    </location>
</feature>
<name>A0A2P2Q819_RHIMU</name>